<keyword evidence="1" id="KW-1133">Transmembrane helix</keyword>
<keyword evidence="1" id="KW-0812">Transmembrane</keyword>
<keyword evidence="2" id="KW-0732">Signal</keyword>
<feature type="signal peptide" evidence="2">
    <location>
        <begin position="1"/>
        <end position="21"/>
    </location>
</feature>
<dbReference type="AlphaFoldDB" id="A0A974DYA9"/>
<evidence type="ECO:0000256" key="2">
    <source>
        <dbReference type="SAM" id="SignalP"/>
    </source>
</evidence>
<evidence type="ECO:0000256" key="1">
    <source>
        <dbReference type="SAM" id="Phobius"/>
    </source>
</evidence>
<dbReference type="Proteomes" id="UP000694892">
    <property type="component" value="Chromosome 1L"/>
</dbReference>
<name>A0A974DYA9_XENLA</name>
<protein>
    <submittedName>
        <fullName evidence="3">Uncharacterized protein</fullName>
    </submittedName>
</protein>
<gene>
    <name evidence="3" type="ORF">XELAEV_18005992mg</name>
</gene>
<evidence type="ECO:0000313" key="4">
    <source>
        <dbReference type="Proteomes" id="UP000694892"/>
    </source>
</evidence>
<dbReference type="EMBL" id="CM004466">
    <property type="protein sequence ID" value="OCU00214.1"/>
    <property type="molecule type" value="Genomic_DNA"/>
</dbReference>
<sequence length="201" mass="22903">MPSKMIAIIYAVLILGKEFHAEPIVVPGSSSGIMLQDTAGFIMTNKRILSQKVYISLDPRCVIERQVNVSEIRSPEIQTWYRLHIGYSQEWITQILEQARKTLTREPFSSNQRPKRFISAIIAAMIFAIVGTVFATGVTIGNSISLKTLKESILFAVIVGWLTVITVLAIHWMKFIKRTLDKLWLKSRRLSLHNEYDEGRV</sequence>
<accession>A0A974DYA9</accession>
<keyword evidence="1" id="KW-0472">Membrane</keyword>
<organism evidence="3 4">
    <name type="scientific">Xenopus laevis</name>
    <name type="common">African clawed frog</name>
    <dbReference type="NCBI Taxonomy" id="8355"/>
    <lineage>
        <taxon>Eukaryota</taxon>
        <taxon>Metazoa</taxon>
        <taxon>Chordata</taxon>
        <taxon>Craniata</taxon>
        <taxon>Vertebrata</taxon>
        <taxon>Euteleostomi</taxon>
        <taxon>Amphibia</taxon>
        <taxon>Batrachia</taxon>
        <taxon>Anura</taxon>
        <taxon>Pipoidea</taxon>
        <taxon>Pipidae</taxon>
        <taxon>Xenopodinae</taxon>
        <taxon>Xenopus</taxon>
        <taxon>Xenopus</taxon>
    </lineage>
</organism>
<feature type="transmembrane region" description="Helical" evidence="1">
    <location>
        <begin position="117"/>
        <end position="141"/>
    </location>
</feature>
<feature type="transmembrane region" description="Helical" evidence="1">
    <location>
        <begin position="153"/>
        <end position="173"/>
    </location>
</feature>
<reference evidence="4" key="1">
    <citation type="journal article" date="2016" name="Nature">
        <title>Genome evolution in the allotetraploid frog Xenopus laevis.</title>
        <authorList>
            <person name="Session A.M."/>
            <person name="Uno Y."/>
            <person name="Kwon T."/>
            <person name="Chapman J.A."/>
            <person name="Toyoda A."/>
            <person name="Takahashi S."/>
            <person name="Fukui A."/>
            <person name="Hikosaka A."/>
            <person name="Suzuki A."/>
            <person name="Kondo M."/>
            <person name="van Heeringen S.J."/>
            <person name="Quigley I."/>
            <person name="Heinz S."/>
            <person name="Ogino H."/>
            <person name="Ochi H."/>
            <person name="Hellsten U."/>
            <person name="Lyons J.B."/>
            <person name="Simakov O."/>
            <person name="Putnam N."/>
            <person name="Stites J."/>
            <person name="Kuroki Y."/>
            <person name="Tanaka T."/>
            <person name="Michiue T."/>
            <person name="Watanabe M."/>
            <person name="Bogdanovic O."/>
            <person name="Lister R."/>
            <person name="Georgiou G."/>
            <person name="Paranjpe S.S."/>
            <person name="van Kruijsbergen I."/>
            <person name="Shu S."/>
            <person name="Carlson J."/>
            <person name="Kinoshita T."/>
            <person name="Ohta Y."/>
            <person name="Mawaribuchi S."/>
            <person name="Jenkins J."/>
            <person name="Grimwood J."/>
            <person name="Schmutz J."/>
            <person name="Mitros T."/>
            <person name="Mozaffari S.V."/>
            <person name="Suzuki Y."/>
            <person name="Haramoto Y."/>
            <person name="Yamamoto T.S."/>
            <person name="Takagi C."/>
            <person name="Heald R."/>
            <person name="Miller K."/>
            <person name="Haudenschild C."/>
            <person name="Kitzman J."/>
            <person name="Nakayama T."/>
            <person name="Izutsu Y."/>
            <person name="Robert J."/>
            <person name="Fortriede J."/>
            <person name="Burns K."/>
            <person name="Lotay V."/>
            <person name="Karimi K."/>
            <person name="Yasuoka Y."/>
            <person name="Dichmann D.S."/>
            <person name="Flajnik M.F."/>
            <person name="Houston D.W."/>
            <person name="Shendure J."/>
            <person name="DuPasquier L."/>
            <person name="Vize P.D."/>
            <person name="Zorn A.M."/>
            <person name="Ito M."/>
            <person name="Marcotte E.M."/>
            <person name="Wallingford J.B."/>
            <person name="Ito Y."/>
            <person name="Asashima M."/>
            <person name="Ueno N."/>
            <person name="Matsuda Y."/>
            <person name="Veenstra G.J."/>
            <person name="Fujiyama A."/>
            <person name="Harland R.M."/>
            <person name="Taira M."/>
            <person name="Rokhsar D.S."/>
        </authorList>
    </citation>
    <scope>NUCLEOTIDE SEQUENCE [LARGE SCALE GENOMIC DNA]</scope>
    <source>
        <strain evidence="4">J</strain>
    </source>
</reference>
<evidence type="ECO:0000313" key="3">
    <source>
        <dbReference type="EMBL" id="OCU00214.1"/>
    </source>
</evidence>
<proteinExistence type="predicted"/>
<feature type="chain" id="PRO_5037018250" evidence="2">
    <location>
        <begin position="22"/>
        <end position="201"/>
    </location>
</feature>